<feature type="domain" description="AB hydrolase-1" evidence="1">
    <location>
        <begin position="32"/>
        <end position="284"/>
    </location>
</feature>
<proteinExistence type="predicted"/>
<dbReference type="Gene3D" id="3.40.50.1820">
    <property type="entry name" value="alpha/beta hydrolase"/>
    <property type="match status" value="1"/>
</dbReference>
<reference evidence="2" key="2">
    <citation type="journal article" date="2021" name="Mar. Drugs">
        <title>Genome Reduction and Secondary Metabolism of the Marine Sponge-Associated Cyanobacterium Leptothoe.</title>
        <authorList>
            <person name="Konstantinou D."/>
            <person name="Popin R.V."/>
            <person name="Fewer D.P."/>
            <person name="Sivonen K."/>
            <person name="Gkelis S."/>
        </authorList>
    </citation>
    <scope>NUCLEOTIDE SEQUENCE</scope>
    <source>
        <strain evidence="2">TAU-MAC 1115</strain>
    </source>
</reference>
<organism evidence="2 3">
    <name type="scientific">Leptothoe spongobia TAU-MAC 1115</name>
    <dbReference type="NCBI Taxonomy" id="1967444"/>
    <lineage>
        <taxon>Bacteria</taxon>
        <taxon>Bacillati</taxon>
        <taxon>Cyanobacteriota</taxon>
        <taxon>Cyanophyceae</taxon>
        <taxon>Nodosilineales</taxon>
        <taxon>Cymatolegaceae</taxon>
        <taxon>Leptothoe</taxon>
        <taxon>Leptothoe spongobia</taxon>
    </lineage>
</organism>
<dbReference type="PRINTS" id="PR00412">
    <property type="entry name" value="EPOXHYDRLASE"/>
</dbReference>
<sequence>MESIATPVETQYWYWQGFLIRYQRAGGIGPCVLLIHGFGASSDHWHKNILVLAQDYQVYAIDLLGYGFSAKPKPGDPLDYTFETWGQQIVDFCKELIGNPVFLIGNSIGCVVALQAAVMQPDTVRGIALLDCALRLQHERKLATAPWYQRFLFPVLQKVITAKPIGNVFFSQFAQPKALKKVLLQAYGRPGAVTDELVEMFLKPAREQGAVDVFLSFLRYSQGPLAEDLLPQINCPVLILWGTADPWENIELGKELAKFPAVEEFIPLEGIGHCPQDDAPDLVNPLLRSWLAKHSLPKD</sequence>
<accession>A0A947GHH9</accession>
<name>A0A947GHH9_9CYAN</name>
<dbReference type="Proteomes" id="UP000717364">
    <property type="component" value="Unassembled WGS sequence"/>
</dbReference>
<dbReference type="InterPro" id="IPR029058">
    <property type="entry name" value="AB_hydrolase_fold"/>
</dbReference>
<dbReference type="SUPFAM" id="SSF53474">
    <property type="entry name" value="alpha/beta-Hydrolases"/>
    <property type="match status" value="1"/>
</dbReference>
<dbReference type="PANTHER" id="PTHR46438">
    <property type="entry name" value="ALPHA/BETA-HYDROLASES SUPERFAMILY PROTEIN"/>
    <property type="match status" value="1"/>
</dbReference>
<dbReference type="GO" id="GO:0016787">
    <property type="term" value="F:hydrolase activity"/>
    <property type="evidence" value="ECO:0007669"/>
    <property type="project" value="UniProtKB-KW"/>
</dbReference>
<dbReference type="RefSeq" id="WP_215607137.1">
    <property type="nucleotide sequence ID" value="NZ_JADOES010000002.1"/>
</dbReference>
<evidence type="ECO:0000313" key="2">
    <source>
        <dbReference type="EMBL" id="MBT9314067.1"/>
    </source>
</evidence>
<keyword evidence="3" id="KW-1185">Reference proteome</keyword>
<dbReference type="InterPro" id="IPR000639">
    <property type="entry name" value="Epox_hydrolase-like"/>
</dbReference>
<keyword evidence="2" id="KW-0378">Hydrolase</keyword>
<reference evidence="2" key="1">
    <citation type="submission" date="2020-11" db="EMBL/GenBank/DDBJ databases">
        <authorList>
            <person name="Konstantinou D."/>
            <person name="Gkelis S."/>
            <person name="Popin R."/>
            <person name="Fewer D."/>
            <person name="Sivonen K."/>
        </authorList>
    </citation>
    <scope>NUCLEOTIDE SEQUENCE</scope>
    <source>
        <strain evidence="2">TAU-MAC 1115</strain>
    </source>
</reference>
<dbReference type="PANTHER" id="PTHR46438:SF12">
    <property type="entry name" value="ALPHA_BETA-HYDROLASES SUPERFAMILY PROTEIN"/>
    <property type="match status" value="1"/>
</dbReference>
<comment type="caution">
    <text evidence="2">The sequence shown here is derived from an EMBL/GenBank/DDBJ whole genome shotgun (WGS) entry which is preliminary data.</text>
</comment>
<dbReference type="AlphaFoldDB" id="A0A947GHH9"/>
<evidence type="ECO:0000259" key="1">
    <source>
        <dbReference type="Pfam" id="PF12697"/>
    </source>
</evidence>
<dbReference type="EMBL" id="JADOES010000002">
    <property type="protein sequence ID" value="MBT9314067.1"/>
    <property type="molecule type" value="Genomic_DNA"/>
</dbReference>
<gene>
    <name evidence="2" type="ORF">IXB50_01340</name>
</gene>
<dbReference type="Pfam" id="PF12697">
    <property type="entry name" value="Abhydrolase_6"/>
    <property type="match status" value="1"/>
</dbReference>
<protein>
    <submittedName>
        <fullName evidence="2">Alpha/beta fold hydrolase</fullName>
    </submittedName>
</protein>
<dbReference type="PRINTS" id="PR00111">
    <property type="entry name" value="ABHYDROLASE"/>
</dbReference>
<evidence type="ECO:0000313" key="3">
    <source>
        <dbReference type="Proteomes" id="UP000717364"/>
    </source>
</evidence>
<dbReference type="InterPro" id="IPR000073">
    <property type="entry name" value="AB_hydrolase_1"/>
</dbReference>